<sequence length="173" mass="18779">MRCFATIITASVLMGLLVLVKTGYGLDCDFCYGEEDCSLGIDVPVVKCDEESVQLTNSSLVSFIRPLGTDLPTKHHRYECIHVRAKSVSGRVFLFTRGCVHQLEGARHFCSLSHAAFQGSLECIACHGDRCNNVPVPQDDENGSSGMTRSSLISLTICSLLAVSRATLTTPYS</sequence>
<protein>
    <recommendedName>
        <fullName evidence="3">Protein sleepless</fullName>
    </recommendedName>
</protein>
<feature type="chain" id="PRO_5030024303" description="Protein sleepless" evidence="1">
    <location>
        <begin position="26"/>
        <end position="173"/>
    </location>
</feature>
<dbReference type="AlphaFoldDB" id="A0A182RSH9"/>
<dbReference type="VEuPathDB" id="VectorBase:AFUN009229"/>
<dbReference type="EnsemblMetazoa" id="AFUN009229-RA">
    <property type="protein sequence ID" value="AFUN009229-PA"/>
    <property type="gene ID" value="AFUN009229"/>
</dbReference>
<proteinExistence type="predicted"/>
<reference evidence="2" key="1">
    <citation type="submission" date="2020-05" db="UniProtKB">
        <authorList>
            <consortium name="EnsemblMetazoa"/>
        </authorList>
    </citation>
    <scope>IDENTIFICATION</scope>
    <source>
        <strain evidence="2">FUMOZ</strain>
    </source>
</reference>
<evidence type="ECO:0000256" key="1">
    <source>
        <dbReference type="SAM" id="SignalP"/>
    </source>
</evidence>
<evidence type="ECO:0000313" key="2">
    <source>
        <dbReference type="EnsemblMetazoa" id="AFUN009229-PA"/>
    </source>
</evidence>
<evidence type="ECO:0008006" key="3">
    <source>
        <dbReference type="Google" id="ProtNLM"/>
    </source>
</evidence>
<name>A0A182RSH9_ANOFN</name>
<feature type="signal peptide" evidence="1">
    <location>
        <begin position="1"/>
        <end position="25"/>
    </location>
</feature>
<organism evidence="2">
    <name type="scientific">Anopheles funestus</name>
    <name type="common">African malaria mosquito</name>
    <dbReference type="NCBI Taxonomy" id="62324"/>
    <lineage>
        <taxon>Eukaryota</taxon>
        <taxon>Metazoa</taxon>
        <taxon>Ecdysozoa</taxon>
        <taxon>Arthropoda</taxon>
        <taxon>Hexapoda</taxon>
        <taxon>Insecta</taxon>
        <taxon>Pterygota</taxon>
        <taxon>Neoptera</taxon>
        <taxon>Endopterygota</taxon>
        <taxon>Diptera</taxon>
        <taxon>Nematocera</taxon>
        <taxon>Culicoidea</taxon>
        <taxon>Culicidae</taxon>
        <taxon>Anophelinae</taxon>
        <taxon>Anopheles</taxon>
    </lineage>
</organism>
<accession>A0A182RSH9</accession>
<keyword evidence="1" id="KW-0732">Signal</keyword>
<dbReference type="VEuPathDB" id="VectorBase:AFUN2_010118"/>